<reference evidence="2" key="1">
    <citation type="submission" date="2016-02" db="EMBL/GenBank/DDBJ databases">
        <title>WGS assembly of Manihot esculenta.</title>
        <authorList>
            <person name="Bredeson J.V."/>
            <person name="Prochnik S.E."/>
            <person name="Lyons J.B."/>
            <person name="Schmutz J."/>
            <person name="Grimwood J."/>
            <person name="Vrebalov J."/>
            <person name="Bart R.S."/>
            <person name="Amuge T."/>
            <person name="Ferguson M.E."/>
            <person name="Green R."/>
            <person name="Putnam N."/>
            <person name="Stites J."/>
            <person name="Rounsley S."/>
            <person name="Rokhsar D.S."/>
        </authorList>
    </citation>
    <scope>NUCLEOTIDE SEQUENCE [LARGE SCALE GENOMIC DNA]</scope>
    <source>
        <tissue evidence="2">Leaf</tissue>
    </source>
</reference>
<evidence type="ECO:0000256" key="1">
    <source>
        <dbReference type="SAM" id="Phobius"/>
    </source>
</evidence>
<proteinExistence type="predicted"/>
<gene>
    <name evidence="2" type="ORF">MANES_04G069100</name>
</gene>
<accession>A0A2C9W0C6</accession>
<keyword evidence="1" id="KW-0472">Membrane</keyword>
<name>A0A2C9W0C6_MANES</name>
<dbReference type="EMBL" id="CM004390">
    <property type="protein sequence ID" value="OAY52253.1"/>
    <property type="molecule type" value="Genomic_DNA"/>
</dbReference>
<keyword evidence="1" id="KW-0812">Transmembrane</keyword>
<dbReference type="AlphaFoldDB" id="A0A2C9W0C6"/>
<organism evidence="2">
    <name type="scientific">Manihot esculenta</name>
    <name type="common">Cassava</name>
    <name type="synonym">Jatropha manihot</name>
    <dbReference type="NCBI Taxonomy" id="3983"/>
    <lineage>
        <taxon>Eukaryota</taxon>
        <taxon>Viridiplantae</taxon>
        <taxon>Streptophyta</taxon>
        <taxon>Embryophyta</taxon>
        <taxon>Tracheophyta</taxon>
        <taxon>Spermatophyta</taxon>
        <taxon>Magnoliopsida</taxon>
        <taxon>eudicotyledons</taxon>
        <taxon>Gunneridae</taxon>
        <taxon>Pentapetalae</taxon>
        <taxon>rosids</taxon>
        <taxon>fabids</taxon>
        <taxon>Malpighiales</taxon>
        <taxon>Euphorbiaceae</taxon>
        <taxon>Crotonoideae</taxon>
        <taxon>Manihoteae</taxon>
        <taxon>Manihot</taxon>
    </lineage>
</organism>
<protein>
    <submittedName>
        <fullName evidence="2">Uncharacterized protein</fullName>
    </submittedName>
</protein>
<sequence length="40" mass="4833">MRQHLTNQVVILFKLLKLYLHILVHFVIVSGYCLVNFQYK</sequence>
<feature type="transmembrane region" description="Helical" evidence="1">
    <location>
        <begin position="18"/>
        <end position="37"/>
    </location>
</feature>
<keyword evidence="1" id="KW-1133">Transmembrane helix</keyword>
<evidence type="ECO:0000313" key="2">
    <source>
        <dbReference type="EMBL" id="OAY52253.1"/>
    </source>
</evidence>